<evidence type="ECO:0000256" key="21">
    <source>
        <dbReference type="ARBA" id="ARBA00049035"/>
    </source>
</evidence>
<dbReference type="AlphaFoldDB" id="A0A081NAK6"/>
<dbReference type="RefSeq" id="WP_034872758.1">
    <property type="nucleotide sequence ID" value="NZ_JOKG01000001.1"/>
</dbReference>
<evidence type="ECO:0000256" key="2">
    <source>
        <dbReference type="ARBA" id="ARBA00002714"/>
    </source>
</evidence>
<evidence type="ECO:0000256" key="15">
    <source>
        <dbReference type="ARBA" id="ARBA00022909"/>
    </source>
</evidence>
<keyword evidence="10 23" id="KW-0436">Ligase</keyword>
<sequence length="422" mass="46940">MSRKSFTHLNDWLYWLETTHPETNIEFGLTRITNVLTRAELLTPAPYVITVAGTNGKGSTVALLESVLTGAGYSVGTYTSPHIHRFNERININNEEASDQDLYEAFCAVDKHRQGDWLTYFEFAVAVAACCFKKSGVEIAIMEVGLGGRLDATNAIDPNLSIITTVDLDHQEWLGDTIEKIAKEKAGIMRPDVPAIYGDSPVPESVIEHAKEVGAPLYRREQEFTLTDENTSWCWQGKNWQGVEENIQEIPTPQLVIDNAATVVQAVKLLPYPVSYDQLNEGIARAHLSGRYTKKVVNNKNNDHVQVVFDVAHNPQAARMLREKLEQDPVPGKTRALIAMYRDKDYKSVVSTLTPVIDEWIVSEFDSPRALCASDLKDAIEACGGSVDEALDRDDIINDLSSADRLLIVGSFQTVSKYLNVI</sequence>
<comment type="catalytic activity">
    <reaction evidence="21">
        <text>(6R)-5,10-methylenetetrahydrofolyl-(gamma-L-Glu)(n) + L-glutamate + ATP = (6R)-5,10-methylenetetrahydrofolyl-(gamma-L-Glu)(n+1) + ADP + phosphate + H(+)</text>
        <dbReference type="Rhea" id="RHEA:51912"/>
        <dbReference type="Rhea" id="RHEA-COMP:13257"/>
        <dbReference type="Rhea" id="RHEA-COMP:13258"/>
        <dbReference type="ChEBI" id="CHEBI:15378"/>
        <dbReference type="ChEBI" id="CHEBI:29985"/>
        <dbReference type="ChEBI" id="CHEBI:30616"/>
        <dbReference type="ChEBI" id="CHEBI:43474"/>
        <dbReference type="ChEBI" id="CHEBI:136572"/>
        <dbReference type="ChEBI" id="CHEBI:456216"/>
        <dbReference type="EC" id="6.3.2.17"/>
    </reaction>
</comment>
<comment type="caution">
    <text evidence="26">The sequence shown here is derived from an EMBL/GenBank/DDBJ whole genome shotgun (WGS) entry which is preliminary data.</text>
</comment>
<dbReference type="PIRSF" id="PIRSF001563">
    <property type="entry name" value="Folylpolyglu_synth"/>
    <property type="match status" value="1"/>
</dbReference>
<keyword evidence="11" id="KW-0479">Metal-binding</keyword>
<comment type="pathway">
    <text evidence="4">Cofactor biosynthesis; tetrahydrofolylpolyglutamate biosynthesis.</text>
</comment>
<evidence type="ECO:0000259" key="25">
    <source>
        <dbReference type="Pfam" id="PF08245"/>
    </source>
</evidence>
<name>A0A081NAK6_9GAMM</name>
<dbReference type="EC" id="6.3.2.12" evidence="7"/>
<evidence type="ECO:0000256" key="22">
    <source>
        <dbReference type="ARBA" id="ARBA00049161"/>
    </source>
</evidence>
<dbReference type="PROSITE" id="PS01011">
    <property type="entry name" value="FOLYLPOLYGLU_SYNT_1"/>
    <property type="match status" value="1"/>
</dbReference>
<evidence type="ECO:0000313" key="27">
    <source>
        <dbReference type="Proteomes" id="UP000028006"/>
    </source>
</evidence>
<dbReference type="SUPFAM" id="SSF53244">
    <property type="entry name" value="MurD-like peptide ligases, peptide-binding domain"/>
    <property type="match status" value="1"/>
</dbReference>
<dbReference type="InterPro" id="IPR018109">
    <property type="entry name" value="Folylpolyglutamate_synth_CS"/>
</dbReference>
<dbReference type="GO" id="GO:0046872">
    <property type="term" value="F:metal ion binding"/>
    <property type="evidence" value="ECO:0007669"/>
    <property type="project" value="UniProtKB-KW"/>
</dbReference>
<dbReference type="Pfam" id="PF02875">
    <property type="entry name" value="Mur_ligase_C"/>
    <property type="match status" value="1"/>
</dbReference>
<evidence type="ECO:0000256" key="5">
    <source>
        <dbReference type="ARBA" id="ARBA00008276"/>
    </source>
</evidence>
<dbReference type="Pfam" id="PF08245">
    <property type="entry name" value="Mur_ligase_M"/>
    <property type="match status" value="1"/>
</dbReference>
<dbReference type="FunFam" id="3.40.1190.10:FF:000004">
    <property type="entry name" value="Dihydrofolate synthase/folylpolyglutamate synthase"/>
    <property type="match status" value="1"/>
</dbReference>
<reference evidence="26 27" key="1">
    <citation type="submission" date="2014-06" db="EMBL/GenBank/DDBJ databases">
        <title>Whole Genome Sequences of Three Symbiotic Endozoicomonas Bacteria.</title>
        <authorList>
            <person name="Neave M.J."/>
            <person name="Apprill A."/>
            <person name="Voolstra C.R."/>
        </authorList>
    </citation>
    <scope>NUCLEOTIDE SEQUENCE [LARGE SCALE GENOMIC DNA]</scope>
    <source>
        <strain evidence="26 27">LMG 24815</strain>
    </source>
</reference>
<dbReference type="InterPro" id="IPR036565">
    <property type="entry name" value="Mur-like_cat_sf"/>
</dbReference>
<dbReference type="PANTHER" id="PTHR11136">
    <property type="entry name" value="FOLYLPOLYGLUTAMATE SYNTHASE-RELATED"/>
    <property type="match status" value="1"/>
</dbReference>
<dbReference type="eggNOG" id="COG0285">
    <property type="taxonomic scope" value="Bacteria"/>
</dbReference>
<comment type="catalytic activity">
    <reaction evidence="22">
        <text>7,8-dihydropteroate + L-glutamate + ATP = 7,8-dihydrofolate + ADP + phosphate + H(+)</text>
        <dbReference type="Rhea" id="RHEA:23584"/>
        <dbReference type="ChEBI" id="CHEBI:15378"/>
        <dbReference type="ChEBI" id="CHEBI:17839"/>
        <dbReference type="ChEBI" id="CHEBI:29985"/>
        <dbReference type="ChEBI" id="CHEBI:30616"/>
        <dbReference type="ChEBI" id="CHEBI:43474"/>
        <dbReference type="ChEBI" id="CHEBI:57451"/>
        <dbReference type="ChEBI" id="CHEBI:456216"/>
        <dbReference type="EC" id="6.3.2.12"/>
    </reaction>
</comment>
<dbReference type="InterPro" id="IPR036615">
    <property type="entry name" value="Mur_ligase_C_dom_sf"/>
</dbReference>
<evidence type="ECO:0000256" key="16">
    <source>
        <dbReference type="ARBA" id="ARBA00030048"/>
    </source>
</evidence>
<organism evidence="26 27">
    <name type="scientific">Endozoicomonas montiporae</name>
    <dbReference type="NCBI Taxonomy" id="1027273"/>
    <lineage>
        <taxon>Bacteria</taxon>
        <taxon>Pseudomonadati</taxon>
        <taxon>Pseudomonadota</taxon>
        <taxon>Gammaproteobacteria</taxon>
        <taxon>Oceanospirillales</taxon>
        <taxon>Endozoicomonadaceae</taxon>
        <taxon>Endozoicomonas</taxon>
    </lineage>
</organism>
<keyword evidence="27" id="KW-1185">Reference proteome</keyword>
<evidence type="ECO:0000256" key="3">
    <source>
        <dbReference type="ARBA" id="ARBA00004799"/>
    </source>
</evidence>
<keyword evidence="14" id="KW-0460">Magnesium</keyword>
<evidence type="ECO:0000256" key="7">
    <source>
        <dbReference type="ARBA" id="ARBA00013023"/>
    </source>
</evidence>
<evidence type="ECO:0000256" key="12">
    <source>
        <dbReference type="ARBA" id="ARBA00022741"/>
    </source>
</evidence>
<dbReference type="SUPFAM" id="SSF53623">
    <property type="entry name" value="MurD-like peptide ligases, catalytic domain"/>
    <property type="match status" value="1"/>
</dbReference>
<keyword evidence="15" id="KW-0289">Folate biosynthesis</keyword>
<evidence type="ECO:0000256" key="23">
    <source>
        <dbReference type="PIRNR" id="PIRNR001563"/>
    </source>
</evidence>
<comment type="cofactor">
    <cofactor evidence="1">
        <name>Mg(2+)</name>
        <dbReference type="ChEBI" id="CHEBI:18420"/>
    </cofactor>
</comment>
<dbReference type="GO" id="GO:0004326">
    <property type="term" value="F:tetrahydrofolylpolyglutamate synthase activity"/>
    <property type="evidence" value="ECO:0007669"/>
    <property type="project" value="UniProtKB-EC"/>
</dbReference>
<keyword evidence="12 23" id="KW-0547">Nucleotide-binding</keyword>
<dbReference type="Proteomes" id="UP000028006">
    <property type="component" value="Unassembled WGS sequence"/>
</dbReference>
<feature type="domain" description="Mur ligase central" evidence="25">
    <location>
        <begin position="51"/>
        <end position="190"/>
    </location>
</feature>
<dbReference type="InterPro" id="IPR004101">
    <property type="entry name" value="Mur_ligase_C"/>
</dbReference>
<evidence type="ECO:0000256" key="6">
    <source>
        <dbReference type="ARBA" id="ARBA00011245"/>
    </source>
</evidence>
<feature type="domain" description="Mur ligase C-terminal" evidence="24">
    <location>
        <begin position="300"/>
        <end position="411"/>
    </location>
</feature>
<evidence type="ECO:0000256" key="13">
    <source>
        <dbReference type="ARBA" id="ARBA00022840"/>
    </source>
</evidence>
<dbReference type="GO" id="GO:0008841">
    <property type="term" value="F:dihydrofolate synthase activity"/>
    <property type="evidence" value="ECO:0007669"/>
    <property type="project" value="UniProtKB-EC"/>
</dbReference>
<evidence type="ECO:0000256" key="8">
    <source>
        <dbReference type="ARBA" id="ARBA00013025"/>
    </source>
</evidence>
<evidence type="ECO:0000256" key="19">
    <source>
        <dbReference type="ARBA" id="ARBA00047493"/>
    </source>
</evidence>
<evidence type="ECO:0000256" key="9">
    <source>
        <dbReference type="ARBA" id="ARBA00019357"/>
    </source>
</evidence>
<dbReference type="GO" id="GO:0005524">
    <property type="term" value="F:ATP binding"/>
    <property type="evidence" value="ECO:0007669"/>
    <property type="project" value="UniProtKB-KW"/>
</dbReference>
<keyword evidence="13 23" id="KW-0067">ATP-binding</keyword>
<dbReference type="GO" id="GO:0046656">
    <property type="term" value="P:folic acid biosynthetic process"/>
    <property type="evidence" value="ECO:0007669"/>
    <property type="project" value="UniProtKB-KW"/>
</dbReference>
<dbReference type="InterPro" id="IPR013221">
    <property type="entry name" value="Mur_ligase_cen"/>
</dbReference>
<dbReference type="Gene3D" id="3.40.1190.10">
    <property type="entry name" value="Mur-like, catalytic domain"/>
    <property type="match status" value="1"/>
</dbReference>
<dbReference type="EC" id="6.3.2.17" evidence="8"/>
<gene>
    <name evidence="26" type="ORF">GZ77_02240</name>
</gene>
<evidence type="ECO:0000313" key="26">
    <source>
        <dbReference type="EMBL" id="KEQ15479.1"/>
    </source>
</evidence>
<comment type="catalytic activity">
    <reaction evidence="20">
        <text>10-formyltetrahydrofolyl-(gamma-L-Glu)(n) + L-glutamate + ATP = 10-formyltetrahydrofolyl-(gamma-L-Glu)(n+1) + ADP + phosphate + H(+)</text>
        <dbReference type="Rhea" id="RHEA:51904"/>
        <dbReference type="Rhea" id="RHEA-COMP:13088"/>
        <dbReference type="Rhea" id="RHEA-COMP:14300"/>
        <dbReference type="ChEBI" id="CHEBI:15378"/>
        <dbReference type="ChEBI" id="CHEBI:29985"/>
        <dbReference type="ChEBI" id="CHEBI:30616"/>
        <dbReference type="ChEBI" id="CHEBI:43474"/>
        <dbReference type="ChEBI" id="CHEBI:134413"/>
        <dbReference type="ChEBI" id="CHEBI:456216"/>
        <dbReference type="EC" id="6.3.2.17"/>
    </reaction>
</comment>
<evidence type="ECO:0000256" key="14">
    <source>
        <dbReference type="ARBA" id="ARBA00022842"/>
    </source>
</evidence>
<dbReference type="GO" id="GO:0046654">
    <property type="term" value="P:tetrahydrofolate biosynthetic process"/>
    <property type="evidence" value="ECO:0007669"/>
    <property type="project" value="UniProtKB-UniPathway"/>
</dbReference>
<dbReference type="EMBL" id="JOKG01000001">
    <property type="protein sequence ID" value="KEQ15479.1"/>
    <property type="molecule type" value="Genomic_DNA"/>
</dbReference>
<dbReference type="UniPathway" id="UPA00077">
    <property type="reaction ID" value="UER00157"/>
</dbReference>
<dbReference type="GO" id="GO:0005737">
    <property type="term" value="C:cytoplasm"/>
    <property type="evidence" value="ECO:0007669"/>
    <property type="project" value="TreeGrafter"/>
</dbReference>
<evidence type="ECO:0000256" key="10">
    <source>
        <dbReference type="ARBA" id="ARBA00022598"/>
    </source>
</evidence>
<dbReference type="Gene3D" id="3.90.190.20">
    <property type="entry name" value="Mur ligase, C-terminal domain"/>
    <property type="match status" value="1"/>
</dbReference>
<comment type="function">
    <text evidence="2">Functions in two distinct reactions of the de novo folate biosynthetic pathway. Catalyzes the addition of a glutamate residue to dihydropteroate (7,8-dihydropteroate or H2Pte) to form dihydrofolate (7,8-dihydrofolate monoglutamate or H2Pte-Glu). Also catalyzes successive additions of L-glutamate to tetrahydrofolate or 10-formyltetrahydrofolate or 5,10-methylenetetrahydrofolate, leading to folylpolyglutamate derivatives.</text>
</comment>
<evidence type="ECO:0000256" key="11">
    <source>
        <dbReference type="ARBA" id="ARBA00022723"/>
    </source>
</evidence>
<dbReference type="PANTHER" id="PTHR11136:SF0">
    <property type="entry name" value="DIHYDROFOLATE SYNTHETASE-RELATED"/>
    <property type="match status" value="1"/>
</dbReference>
<comment type="subunit">
    <text evidence="6">Monomer.</text>
</comment>
<evidence type="ECO:0000256" key="1">
    <source>
        <dbReference type="ARBA" id="ARBA00001946"/>
    </source>
</evidence>
<proteinExistence type="inferred from homology"/>
<evidence type="ECO:0000256" key="4">
    <source>
        <dbReference type="ARBA" id="ARBA00005150"/>
    </source>
</evidence>
<evidence type="ECO:0000259" key="24">
    <source>
        <dbReference type="Pfam" id="PF02875"/>
    </source>
</evidence>
<dbReference type="NCBIfam" id="TIGR01499">
    <property type="entry name" value="folC"/>
    <property type="match status" value="1"/>
</dbReference>
<comment type="similarity">
    <text evidence="5 23">Belongs to the folylpolyglutamate synthase family.</text>
</comment>
<evidence type="ECO:0000256" key="18">
    <source>
        <dbReference type="ARBA" id="ARBA00032510"/>
    </source>
</evidence>
<protein>
    <recommendedName>
        <fullName evidence="9">Dihydrofolate synthase/folylpolyglutamate synthase</fullName>
        <ecNumber evidence="7">6.3.2.12</ecNumber>
        <ecNumber evidence="8">6.3.2.17</ecNumber>
    </recommendedName>
    <alternativeName>
        <fullName evidence="18">Folylpoly-gamma-glutamate synthetase-dihydrofolate synthetase</fullName>
    </alternativeName>
    <alternativeName>
        <fullName evidence="16">Folylpolyglutamate synthetase</fullName>
    </alternativeName>
    <alternativeName>
        <fullName evidence="17">Tetrahydrofolylpolyglutamate synthase</fullName>
    </alternativeName>
</protein>
<dbReference type="NCBIfam" id="NF008101">
    <property type="entry name" value="PRK10846.1"/>
    <property type="match status" value="1"/>
</dbReference>
<evidence type="ECO:0000256" key="20">
    <source>
        <dbReference type="ARBA" id="ARBA00047808"/>
    </source>
</evidence>
<comment type="pathway">
    <text evidence="3">Cofactor biosynthesis; tetrahydrofolate biosynthesis; 7,8-dihydrofolate from 2-amino-4-hydroxy-6-hydroxymethyl-7,8-dihydropteridine diphosphate and 4-aminobenzoate: step 2/2.</text>
</comment>
<dbReference type="InterPro" id="IPR001645">
    <property type="entry name" value="Folylpolyglutamate_synth"/>
</dbReference>
<comment type="catalytic activity">
    <reaction evidence="19">
        <text>(6S)-5,6,7,8-tetrahydrofolyl-(gamma-L-Glu)(n) + L-glutamate + ATP = (6S)-5,6,7,8-tetrahydrofolyl-(gamma-L-Glu)(n+1) + ADP + phosphate + H(+)</text>
        <dbReference type="Rhea" id="RHEA:10580"/>
        <dbReference type="Rhea" id="RHEA-COMP:14738"/>
        <dbReference type="Rhea" id="RHEA-COMP:14740"/>
        <dbReference type="ChEBI" id="CHEBI:15378"/>
        <dbReference type="ChEBI" id="CHEBI:29985"/>
        <dbReference type="ChEBI" id="CHEBI:30616"/>
        <dbReference type="ChEBI" id="CHEBI:43474"/>
        <dbReference type="ChEBI" id="CHEBI:141005"/>
        <dbReference type="ChEBI" id="CHEBI:456216"/>
        <dbReference type="EC" id="6.3.2.17"/>
    </reaction>
</comment>
<evidence type="ECO:0000256" key="17">
    <source>
        <dbReference type="ARBA" id="ARBA00030592"/>
    </source>
</evidence>
<accession>A0A081NAK6</accession>